<dbReference type="PROSITE" id="PS50004">
    <property type="entry name" value="C2"/>
    <property type="match status" value="2"/>
</dbReference>
<organism evidence="2 3">
    <name type="scientific">Tanacetum coccineum</name>
    <dbReference type="NCBI Taxonomy" id="301880"/>
    <lineage>
        <taxon>Eukaryota</taxon>
        <taxon>Viridiplantae</taxon>
        <taxon>Streptophyta</taxon>
        <taxon>Embryophyta</taxon>
        <taxon>Tracheophyta</taxon>
        <taxon>Spermatophyta</taxon>
        <taxon>Magnoliopsida</taxon>
        <taxon>eudicotyledons</taxon>
        <taxon>Gunneridae</taxon>
        <taxon>Pentapetalae</taxon>
        <taxon>asterids</taxon>
        <taxon>campanulids</taxon>
        <taxon>Asterales</taxon>
        <taxon>Asteraceae</taxon>
        <taxon>Asteroideae</taxon>
        <taxon>Anthemideae</taxon>
        <taxon>Anthemidinae</taxon>
        <taxon>Tanacetum</taxon>
    </lineage>
</organism>
<evidence type="ECO:0000259" key="1">
    <source>
        <dbReference type="PROSITE" id="PS50004"/>
    </source>
</evidence>
<protein>
    <submittedName>
        <fullName evidence="2">C2 domain-containing protein</fullName>
    </submittedName>
</protein>
<accession>A0ABQ5G666</accession>
<dbReference type="PANTHER" id="PTHR10774">
    <property type="entry name" value="EXTENDED SYNAPTOTAGMIN-RELATED"/>
    <property type="match status" value="1"/>
</dbReference>
<keyword evidence="3" id="KW-1185">Reference proteome</keyword>
<proteinExistence type="predicted"/>
<dbReference type="InterPro" id="IPR045050">
    <property type="entry name" value="Synaptotagmin_plant"/>
</dbReference>
<dbReference type="EMBL" id="BQNB010018142">
    <property type="protein sequence ID" value="GJT71135.1"/>
    <property type="molecule type" value="Genomic_DNA"/>
</dbReference>
<dbReference type="InterPro" id="IPR013103">
    <property type="entry name" value="RVT_2"/>
</dbReference>
<sequence>MGRKESHEDVQLDRQPIIDQLAAVCLGQETPKVPALDTVNYEAMKHPVGTLNVKVVRIMSLKRALLFFDRECFVELGLTKDSHPSKKTSMIKSLNPEWNEEFPLVVKDLDVQALEITVWTGQPVPHRIWMHYVPLEDLIPEQQKTLTFDLLKHMDFNHSENNKSYGQLMIELMYKPVKRDGVLNNSEEANEMKKPLKVGGWLVVTILEAEDIQVTHPFVYVTIQNDRRQTMLAKKSFDPVWNEEVMFSFEKPPMDEILNLETKRGHVNISLADIMKKTQTKEMYHLQGTTSGDANIIRCMWLFRHKYLADGTLSRYKARLVANGSSQVEGINVDETFSPVGKPDTIRTVLSLAISRHWHVHQLDVKNAFFAYQTPVDTESKLGDDGDLVYDPALYSESCWLSSISHFYSSRYFLCCAAGYRGVVNAVAETYWLEIYYHQLTNHIEIDIHFVRYLVATGEVWVFMFLHVINMRISSLKACPPLCLRSFVPV</sequence>
<reference evidence="2" key="1">
    <citation type="journal article" date="2022" name="Int. J. Mol. Sci.">
        <title>Draft Genome of Tanacetum Coccineum: Genomic Comparison of Closely Related Tanacetum-Family Plants.</title>
        <authorList>
            <person name="Yamashiro T."/>
            <person name="Shiraishi A."/>
            <person name="Nakayama K."/>
            <person name="Satake H."/>
        </authorList>
    </citation>
    <scope>NUCLEOTIDE SEQUENCE</scope>
</reference>
<dbReference type="SUPFAM" id="SSF49562">
    <property type="entry name" value="C2 domain (Calcium/lipid-binding domain, CaLB)"/>
    <property type="match status" value="2"/>
</dbReference>
<gene>
    <name evidence="2" type="ORF">Tco_1030421</name>
</gene>
<feature type="domain" description="C2" evidence="1">
    <location>
        <begin position="31"/>
        <end position="148"/>
    </location>
</feature>
<dbReference type="Pfam" id="PF00168">
    <property type="entry name" value="C2"/>
    <property type="match status" value="2"/>
</dbReference>
<comment type="caution">
    <text evidence="2">The sequence shown here is derived from an EMBL/GenBank/DDBJ whole genome shotgun (WGS) entry which is preliminary data.</text>
</comment>
<dbReference type="PANTHER" id="PTHR10774:SF188">
    <property type="entry name" value="SYNAPTOTAGMIN-2"/>
    <property type="match status" value="1"/>
</dbReference>
<dbReference type="Proteomes" id="UP001151760">
    <property type="component" value="Unassembled WGS sequence"/>
</dbReference>
<dbReference type="InterPro" id="IPR000008">
    <property type="entry name" value="C2_dom"/>
</dbReference>
<dbReference type="InterPro" id="IPR035892">
    <property type="entry name" value="C2_domain_sf"/>
</dbReference>
<dbReference type="Pfam" id="PF07727">
    <property type="entry name" value="RVT_2"/>
    <property type="match status" value="1"/>
</dbReference>
<reference evidence="2" key="2">
    <citation type="submission" date="2022-01" db="EMBL/GenBank/DDBJ databases">
        <authorList>
            <person name="Yamashiro T."/>
            <person name="Shiraishi A."/>
            <person name="Satake H."/>
            <person name="Nakayama K."/>
        </authorList>
    </citation>
    <scope>NUCLEOTIDE SEQUENCE</scope>
</reference>
<dbReference type="Gene3D" id="2.60.40.150">
    <property type="entry name" value="C2 domain"/>
    <property type="match status" value="2"/>
</dbReference>
<feature type="domain" description="C2" evidence="1">
    <location>
        <begin position="179"/>
        <end position="300"/>
    </location>
</feature>
<evidence type="ECO:0000313" key="2">
    <source>
        <dbReference type="EMBL" id="GJT71135.1"/>
    </source>
</evidence>
<name>A0ABQ5G666_9ASTR</name>
<dbReference type="SMART" id="SM00239">
    <property type="entry name" value="C2"/>
    <property type="match status" value="2"/>
</dbReference>
<evidence type="ECO:0000313" key="3">
    <source>
        <dbReference type="Proteomes" id="UP001151760"/>
    </source>
</evidence>